<evidence type="ECO:0000313" key="5">
    <source>
        <dbReference type="Proteomes" id="UP000289193"/>
    </source>
</evidence>
<dbReference type="EMBL" id="PDKM01000001">
    <property type="protein sequence ID" value="RXK11150.1"/>
    <property type="molecule type" value="Genomic_DNA"/>
</dbReference>
<dbReference type="Pfam" id="PF04402">
    <property type="entry name" value="SIMPL"/>
    <property type="match status" value="1"/>
</dbReference>
<dbReference type="PANTHER" id="PTHR34387">
    <property type="entry name" value="SLR1258 PROTEIN"/>
    <property type="match status" value="1"/>
</dbReference>
<evidence type="ECO:0000256" key="1">
    <source>
        <dbReference type="SAM" id="Phobius"/>
    </source>
</evidence>
<dbReference type="InterPro" id="IPR052022">
    <property type="entry name" value="26kDa_periplasmic_antigen"/>
</dbReference>
<reference evidence="2 4" key="2">
    <citation type="submission" date="2018-07" db="EMBL/GenBank/DDBJ databases">
        <title>Complete genome of the Arcobacter bivalviorum type strain LMG 26154.</title>
        <authorList>
            <person name="Miller W.G."/>
            <person name="Yee E."/>
            <person name="Bono J.L."/>
        </authorList>
    </citation>
    <scope>NUCLEOTIDE SEQUENCE [LARGE SCALE GENOMIC DNA]</scope>
    <source>
        <strain evidence="2 4">LMG 26154</strain>
    </source>
</reference>
<reference evidence="3 5" key="1">
    <citation type="submission" date="2017-10" db="EMBL/GenBank/DDBJ databases">
        <title>Genomics of the genus Arcobacter.</title>
        <authorList>
            <person name="Perez-Cataluna A."/>
            <person name="Figueras M.J."/>
        </authorList>
    </citation>
    <scope>NUCLEOTIDE SEQUENCE [LARGE SCALE GENOMIC DNA]</scope>
    <source>
        <strain evidence="3 5">CECT 7835</strain>
    </source>
</reference>
<dbReference type="PANTHER" id="PTHR34387:SF2">
    <property type="entry name" value="SLR1258 PROTEIN"/>
    <property type="match status" value="1"/>
</dbReference>
<name>A0AAX2ABD0_9BACT</name>
<dbReference type="PIRSF" id="PIRSF029033">
    <property type="entry name" value="UCP029033"/>
    <property type="match status" value="1"/>
</dbReference>
<keyword evidence="1" id="KW-0812">Transmembrane</keyword>
<evidence type="ECO:0000313" key="4">
    <source>
        <dbReference type="Proteomes" id="UP000253850"/>
    </source>
</evidence>
<feature type="transmembrane region" description="Helical" evidence="1">
    <location>
        <begin position="6"/>
        <end position="24"/>
    </location>
</feature>
<dbReference type="InterPro" id="IPR007497">
    <property type="entry name" value="SIMPL/DUF541"/>
</dbReference>
<sequence>MSTKNSVLISIGFIIGLSIMALILSKGFISYKELDRTVTVKGLAQEEVKADLVIWPIKFIKASNDNTELYKELEDDTKKILEFLKGIGFNDSELTVLAPSVNDKFAQSYGGSDRIKFRYSGFNKVVVYSNNIDLARDAMKKLSKLGKEGITFLQDDYDTRVEYMFTKLNEIKPKMVEKATQSARDTALKFAQDSSSNLGKIKKASQGQFSISSRDKNTEHIKRIRVVSTVEYYLVD</sequence>
<dbReference type="EMBL" id="CP031217">
    <property type="protein sequence ID" value="AXH12037.1"/>
    <property type="molecule type" value="Genomic_DNA"/>
</dbReference>
<dbReference type="AlphaFoldDB" id="A0AAX2ABD0"/>
<keyword evidence="1" id="KW-0472">Membrane</keyword>
<keyword evidence="5" id="KW-1185">Reference proteome</keyword>
<accession>A0AAX2ABD0</accession>
<dbReference type="Proteomes" id="UP000289193">
    <property type="component" value="Unassembled WGS sequence"/>
</dbReference>
<dbReference type="Gene3D" id="3.30.110.170">
    <property type="entry name" value="Protein of unknown function (DUF541), domain 1"/>
    <property type="match status" value="1"/>
</dbReference>
<gene>
    <name evidence="2" type="ORF">ABIV_1032</name>
    <name evidence="3" type="ORF">CRV05_01930</name>
</gene>
<organism evidence="3 5">
    <name type="scientific">Halarcobacter bivalviorum</name>
    <dbReference type="NCBI Taxonomy" id="663364"/>
    <lineage>
        <taxon>Bacteria</taxon>
        <taxon>Pseudomonadati</taxon>
        <taxon>Campylobacterota</taxon>
        <taxon>Epsilonproteobacteria</taxon>
        <taxon>Campylobacterales</taxon>
        <taxon>Arcobacteraceae</taxon>
        <taxon>Halarcobacter</taxon>
    </lineage>
</organism>
<protein>
    <submittedName>
        <fullName evidence="2">SIMPL domain-containing protein</fullName>
    </submittedName>
</protein>
<dbReference type="Gene3D" id="3.30.70.2970">
    <property type="entry name" value="Protein of unknown function (DUF541), domain 2"/>
    <property type="match status" value="1"/>
</dbReference>
<evidence type="ECO:0000313" key="2">
    <source>
        <dbReference type="EMBL" id="AXH12037.1"/>
    </source>
</evidence>
<evidence type="ECO:0000313" key="3">
    <source>
        <dbReference type="EMBL" id="RXK11150.1"/>
    </source>
</evidence>
<dbReference type="GO" id="GO:0006974">
    <property type="term" value="P:DNA damage response"/>
    <property type="evidence" value="ECO:0007669"/>
    <property type="project" value="TreeGrafter"/>
</dbReference>
<dbReference type="KEGG" id="hbv:ABIV_1032"/>
<keyword evidence="1" id="KW-1133">Transmembrane helix</keyword>
<dbReference type="RefSeq" id="WP_114838884.1">
    <property type="nucleotide sequence ID" value="NZ_CP031217.1"/>
</dbReference>
<proteinExistence type="predicted"/>
<dbReference type="InterPro" id="IPR016907">
    <property type="entry name" value="UCP029033"/>
</dbReference>
<dbReference type="Proteomes" id="UP000253850">
    <property type="component" value="Chromosome"/>
</dbReference>